<gene>
    <name evidence="2" type="ORF">ARMGADRAFT_1082168</name>
</gene>
<feature type="region of interest" description="Disordered" evidence="1">
    <location>
        <begin position="29"/>
        <end position="125"/>
    </location>
</feature>
<dbReference type="Proteomes" id="UP000217790">
    <property type="component" value="Unassembled WGS sequence"/>
</dbReference>
<keyword evidence="3" id="KW-1185">Reference proteome</keyword>
<sequence length="292" mass="32643">MSPVSTKRVHWEDDFNRYAAPSPFYVTLLVSPIPPPHQLPQSPARFPSSPRHRLSPAPRPCLRLPSPSPTPFHQSATPRRSRRPTSMQTPRPSTSLRAPSPSPRPRRHSISHPHSGARSPYVSTRTPLPSVHLSVHRALRLGTCQPIDFFSSSRIAPHPLIASESASNPPLGRVFILVEIDRVERFNVEVYAGSGGFVTVNDVLARLQNVLRERLEPGVTGGCYKERCGCGCEALVDRRSGFTTMFDGLSVRSNGDQNKWRMHLRRHWDNCKLNKDLHIEMAPASPTFHGDD</sequence>
<feature type="compositionally biased region" description="Low complexity" evidence="1">
    <location>
        <begin position="84"/>
        <end position="99"/>
    </location>
</feature>
<proteinExistence type="predicted"/>
<dbReference type="OMA" id="GCYKERC"/>
<evidence type="ECO:0000256" key="1">
    <source>
        <dbReference type="SAM" id="MobiDB-lite"/>
    </source>
</evidence>
<reference evidence="3" key="1">
    <citation type="journal article" date="2017" name="Nat. Ecol. Evol.">
        <title>Genome expansion and lineage-specific genetic innovations in the forest pathogenic fungi Armillaria.</title>
        <authorList>
            <person name="Sipos G."/>
            <person name="Prasanna A.N."/>
            <person name="Walter M.C."/>
            <person name="O'Connor E."/>
            <person name="Balint B."/>
            <person name="Krizsan K."/>
            <person name="Kiss B."/>
            <person name="Hess J."/>
            <person name="Varga T."/>
            <person name="Slot J."/>
            <person name="Riley R."/>
            <person name="Boka B."/>
            <person name="Rigling D."/>
            <person name="Barry K."/>
            <person name="Lee J."/>
            <person name="Mihaltcheva S."/>
            <person name="LaButti K."/>
            <person name="Lipzen A."/>
            <person name="Waldron R."/>
            <person name="Moloney N.M."/>
            <person name="Sperisen C."/>
            <person name="Kredics L."/>
            <person name="Vagvoelgyi C."/>
            <person name="Patrignani A."/>
            <person name="Fitzpatrick D."/>
            <person name="Nagy I."/>
            <person name="Doyle S."/>
            <person name="Anderson J.B."/>
            <person name="Grigoriev I.V."/>
            <person name="Gueldener U."/>
            <person name="Muensterkoetter M."/>
            <person name="Nagy L.G."/>
        </authorList>
    </citation>
    <scope>NUCLEOTIDE SEQUENCE [LARGE SCALE GENOMIC DNA]</scope>
    <source>
        <strain evidence="3">Ar21-2</strain>
    </source>
</reference>
<evidence type="ECO:0000313" key="3">
    <source>
        <dbReference type="Proteomes" id="UP000217790"/>
    </source>
</evidence>
<dbReference type="EMBL" id="KZ293663">
    <property type="protein sequence ID" value="PBK90920.1"/>
    <property type="molecule type" value="Genomic_DNA"/>
</dbReference>
<evidence type="ECO:0000313" key="2">
    <source>
        <dbReference type="EMBL" id="PBK90920.1"/>
    </source>
</evidence>
<dbReference type="InParanoid" id="A0A2H3D9Y9"/>
<dbReference type="OrthoDB" id="3144234at2759"/>
<dbReference type="AlphaFoldDB" id="A0A2H3D9Y9"/>
<protein>
    <submittedName>
        <fullName evidence="2">Uncharacterized protein</fullName>
    </submittedName>
</protein>
<accession>A0A2H3D9Y9</accession>
<name>A0A2H3D9Y9_ARMGA</name>
<organism evidence="2 3">
    <name type="scientific">Armillaria gallica</name>
    <name type="common">Bulbous honey fungus</name>
    <name type="synonym">Armillaria bulbosa</name>
    <dbReference type="NCBI Taxonomy" id="47427"/>
    <lineage>
        <taxon>Eukaryota</taxon>
        <taxon>Fungi</taxon>
        <taxon>Dikarya</taxon>
        <taxon>Basidiomycota</taxon>
        <taxon>Agaricomycotina</taxon>
        <taxon>Agaricomycetes</taxon>
        <taxon>Agaricomycetidae</taxon>
        <taxon>Agaricales</taxon>
        <taxon>Marasmiineae</taxon>
        <taxon>Physalacriaceae</taxon>
        <taxon>Armillaria</taxon>
    </lineage>
</organism>